<keyword evidence="2" id="KW-0175">Coiled coil</keyword>
<evidence type="ECO:0000256" key="1">
    <source>
        <dbReference type="ARBA" id="ARBA00009477"/>
    </source>
</evidence>
<accession>A0A8B2P218</accession>
<dbReference type="Gene3D" id="2.40.420.20">
    <property type="match status" value="1"/>
</dbReference>
<keyword evidence="4" id="KW-1185">Reference proteome</keyword>
<organism evidence="3 4">
    <name type="scientific">Acuticoccus sediminis</name>
    <dbReference type="NCBI Taxonomy" id="2184697"/>
    <lineage>
        <taxon>Bacteria</taxon>
        <taxon>Pseudomonadati</taxon>
        <taxon>Pseudomonadota</taxon>
        <taxon>Alphaproteobacteria</taxon>
        <taxon>Hyphomicrobiales</taxon>
        <taxon>Amorphaceae</taxon>
        <taxon>Acuticoccus</taxon>
    </lineage>
</organism>
<gene>
    <name evidence="3" type="ORF">DLJ53_01135</name>
</gene>
<protein>
    <submittedName>
        <fullName evidence="3">Efflux transporter periplasmic adaptor subunit</fullName>
    </submittedName>
</protein>
<feature type="coiled-coil region" evidence="2">
    <location>
        <begin position="184"/>
        <end position="225"/>
    </location>
</feature>
<dbReference type="InterPro" id="IPR006143">
    <property type="entry name" value="RND_pump_MFP"/>
</dbReference>
<feature type="coiled-coil region" evidence="2">
    <location>
        <begin position="112"/>
        <end position="160"/>
    </location>
</feature>
<name>A0A8B2P218_9HYPH</name>
<evidence type="ECO:0000313" key="3">
    <source>
        <dbReference type="EMBL" id="RAI03162.1"/>
    </source>
</evidence>
<evidence type="ECO:0000256" key="2">
    <source>
        <dbReference type="SAM" id="Coils"/>
    </source>
</evidence>
<comment type="caution">
    <text evidence="3">The sequence shown here is derived from an EMBL/GenBank/DDBJ whole genome shotgun (WGS) entry which is preliminary data.</text>
</comment>
<dbReference type="GO" id="GO:1990281">
    <property type="term" value="C:efflux pump complex"/>
    <property type="evidence" value="ECO:0007669"/>
    <property type="project" value="TreeGrafter"/>
</dbReference>
<dbReference type="PANTHER" id="PTHR30469">
    <property type="entry name" value="MULTIDRUG RESISTANCE PROTEIN MDTA"/>
    <property type="match status" value="1"/>
</dbReference>
<dbReference type="NCBIfam" id="TIGR01730">
    <property type="entry name" value="RND_mfp"/>
    <property type="match status" value="1"/>
</dbReference>
<dbReference type="Proteomes" id="UP000249590">
    <property type="component" value="Unassembled WGS sequence"/>
</dbReference>
<dbReference type="EMBL" id="QHHQ01000001">
    <property type="protein sequence ID" value="RAI03162.1"/>
    <property type="molecule type" value="Genomic_DNA"/>
</dbReference>
<reference evidence="3 4" key="1">
    <citation type="submission" date="2018-05" db="EMBL/GenBank/DDBJ databases">
        <title>Acuticoccus sediminis sp. nov., isolated from deep-sea sediment of Indian Ocean.</title>
        <authorList>
            <person name="Liu X."/>
            <person name="Lai Q."/>
            <person name="Du Y."/>
            <person name="Sun F."/>
            <person name="Zhang X."/>
            <person name="Wang S."/>
            <person name="Shao Z."/>
        </authorList>
    </citation>
    <scope>NUCLEOTIDE SEQUENCE [LARGE SCALE GENOMIC DNA]</scope>
    <source>
        <strain evidence="3 4">PTG4-2</strain>
    </source>
</reference>
<dbReference type="Gene3D" id="2.40.30.170">
    <property type="match status" value="1"/>
</dbReference>
<evidence type="ECO:0000313" key="4">
    <source>
        <dbReference type="Proteomes" id="UP000249590"/>
    </source>
</evidence>
<dbReference type="GO" id="GO:0015562">
    <property type="term" value="F:efflux transmembrane transporter activity"/>
    <property type="evidence" value="ECO:0007669"/>
    <property type="project" value="TreeGrafter"/>
</dbReference>
<dbReference type="Gene3D" id="2.40.50.100">
    <property type="match status" value="1"/>
</dbReference>
<dbReference type="SUPFAM" id="SSF111369">
    <property type="entry name" value="HlyD-like secretion proteins"/>
    <property type="match status" value="1"/>
</dbReference>
<sequence length="425" mass="45895">MRLAAQAILPAVILFAAWAWTDRLVDGGAADHAARTRPAETVYSVTAVDAEIATNRATLRAFGEVVALESAELRVASPGRVVEVHPDLAVGGMVDEGATLVRIDPFAYSGALREARAQLKEAEAAAREAESRIAMGRSDLARAEEQLTLATRDLDRATTLRSGTITDRAVDERRLLVSQRQQSVDQARYSLEGEEARLDQQRAQIDRLEWTVEEAERALEDTVLAAPFRGIVLNETAALGRIFQANDVAVTLVRADGLEVRFVLSDERYGRLIAGKSLIGAKIAVAWLIGDEPLTYTAVVNRIGAKVASDTGGVDVYARLELPPGALPRPGAFVEVAVPDRPHPQSARVPTTALYGDHVFVIGDDDRLERIPVTVLARDGSEAIVRGPLKPGDQIVTTRLAEAGDGLKVRRVDLDDTGEARREPS</sequence>
<dbReference type="PANTHER" id="PTHR30469:SF15">
    <property type="entry name" value="HLYD FAMILY OF SECRETION PROTEINS"/>
    <property type="match status" value="1"/>
</dbReference>
<dbReference type="Gene3D" id="1.10.287.470">
    <property type="entry name" value="Helix hairpin bin"/>
    <property type="match status" value="1"/>
</dbReference>
<comment type="similarity">
    <text evidence="1">Belongs to the membrane fusion protein (MFP) (TC 8.A.1) family.</text>
</comment>
<proteinExistence type="inferred from homology"/>
<dbReference type="AlphaFoldDB" id="A0A8B2P218"/>